<keyword evidence="9" id="KW-0677">Repeat</keyword>
<dbReference type="PROSITE" id="PS51194">
    <property type="entry name" value="HELICASE_CTER"/>
    <property type="match status" value="1"/>
</dbReference>
<dbReference type="Gene3D" id="1.20.1320.30">
    <property type="match status" value="1"/>
</dbReference>
<dbReference type="InterPro" id="IPR014001">
    <property type="entry name" value="Helicase_ATP-bd"/>
</dbReference>
<evidence type="ECO:0000256" key="3">
    <source>
        <dbReference type="ARBA" id="ARBA00012552"/>
    </source>
</evidence>
<dbReference type="GeneTree" id="ENSGT00940000153173"/>
<evidence type="ECO:0000256" key="17">
    <source>
        <dbReference type="ARBA" id="ARBA00022884"/>
    </source>
</evidence>
<dbReference type="Proteomes" id="UP000314980">
    <property type="component" value="Unassembled WGS sequence"/>
</dbReference>
<evidence type="ECO:0000256" key="1">
    <source>
        <dbReference type="ARBA" id="ARBA00004496"/>
    </source>
</evidence>
<dbReference type="AlphaFoldDB" id="A0A4W6FZW0"/>
<feature type="domain" description="Helicase C-terminal" evidence="21">
    <location>
        <begin position="630"/>
        <end position="792"/>
    </location>
</feature>
<dbReference type="InterPro" id="IPR041204">
    <property type="entry name" value="RIG-I-like_C"/>
</dbReference>
<evidence type="ECO:0000256" key="12">
    <source>
        <dbReference type="ARBA" id="ARBA00022806"/>
    </source>
</evidence>
<accession>A0A4W6FZW0</accession>
<keyword evidence="17" id="KW-0694">RNA-binding</keyword>
<evidence type="ECO:0000256" key="15">
    <source>
        <dbReference type="ARBA" id="ARBA00022843"/>
    </source>
</evidence>
<feature type="domain" description="RLR CTR" evidence="22">
    <location>
        <begin position="815"/>
        <end position="942"/>
    </location>
</feature>
<dbReference type="FunFam" id="3.40.50.300:FF:000893">
    <property type="entry name" value="Interferon-induced with helicase C domain 1"/>
    <property type="match status" value="1"/>
</dbReference>
<evidence type="ECO:0000256" key="9">
    <source>
        <dbReference type="ARBA" id="ARBA00022737"/>
    </source>
</evidence>
<dbReference type="Gene3D" id="1.10.533.10">
    <property type="entry name" value="Death Domain, Fas"/>
    <property type="match status" value="2"/>
</dbReference>
<keyword evidence="6" id="KW-0597">Phosphoprotein</keyword>
<dbReference type="InterPro" id="IPR031964">
    <property type="entry name" value="CARD_dom"/>
</dbReference>
<evidence type="ECO:0000256" key="7">
    <source>
        <dbReference type="ARBA" id="ARBA00022588"/>
    </source>
</evidence>
<keyword evidence="7" id="KW-0399">Innate immunity</keyword>
<dbReference type="SMART" id="SM00490">
    <property type="entry name" value="HELICc"/>
    <property type="match status" value="1"/>
</dbReference>
<keyword evidence="12" id="KW-0347">Helicase</keyword>
<dbReference type="Ensembl" id="ENSLCAT00010057693.1">
    <property type="protein sequence ID" value="ENSLCAP00010056159.1"/>
    <property type="gene ID" value="ENSLCAG00010026180.1"/>
</dbReference>
<reference evidence="24" key="1">
    <citation type="submission" date="2015-09" db="EMBL/GenBank/DDBJ databases">
        <authorList>
            <person name="Sai Rama Sridatta P."/>
        </authorList>
    </citation>
    <scope>NUCLEOTIDE SEQUENCE [LARGE SCALE GENOMIC DNA]</scope>
</reference>
<evidence type="ECO:0000259" key="20">
    <source>
        <dbReference type="PROSITE" id="PS51192"/>
    </source>
</evidence>
<dbReference type="GO" id="GO:0003727">
    <property type="term" value="F:single-stranded RNA binding"/>
    <property type="evidence" value="ECO:0007669"/>
    <property type="project" value="TreeGrafter"/>
</dbReference>
<dbReference type="PANTHER" id="PTHR14074">
    <property type="entry name" value="HELICASE WITH DEATH DOMAIN-RELATED"/>
    <property type="match status" value="1"/>
</dbReference>
<evidence type="ECO:0000259" key="22">
    <source>
        <dbReference type="PROSITE" id="PS51789"/>
    </source>
</evidence>
<dbReference type="Gene3D" id="3.40.50.300">
    <property type="entry name" value="P-loop containing nucleotide triphosphate hydrolases"/>
    <property type="match status" value="2"/>
</dbReference>
<keyword evidence="5" id="KW-1017">Isopeptide bond</keyword>
<organism evidence="23 24">
    <name type="scientific">Lates calcarifer</name>
    <name type="common">Barramundi</name>
    <name type="synonym">Holocentrus calcarifer</name>
    <dbReference type="NCBI Taxonomy" id="8187"/>
    <lineage>
        <taxon>Eukaryota</taxon>
        <taxon>Metazoa</taxon>
        <taxon>Chordata</taxon>
        <taxon>Craniata</taxon>
        <taxon>Vertebrata</taxon>
        <taxon>Euteleostomi</taxon>
        <taxon>Actinopterygii</taxon>
        <taxon>Neopterygii</taxon>
        <taxon>Teleostei</taxon>
        <taxon>Neoteleostei</taxon>
        <taxon>Acanthomorphata</taxon>
        <taxon>Carangaria</taxon>
        <taxon>Carangaria incertae sedis</taxon>
        <taxon>Centropomidae</taxon>
        <taxon>Lates</taxon>
    </lineage>
</organism>
<dbReference type="GO" id="GO:0005737">
    <property type="term" value="C:cytoplasm"/>
    <property type="evidence" value="ECO:0007669"/>
    <property type="project" value="UniProtKB-SubCell"/>
</dbReference>
<evidence type="ECO:0000256" key="14">
    <source>
        <dbReference type="ARBA" id="ARBA00022840"/>
    </source>
</evidence>
<gene>
    <name evidence="23" type="primary">IFIH1</name>
    <name evidence="23" type="synonym">ifih1</name>
</gene>
<dbReference type="InterPro" id="IPR027417">
    <property type="entry name" value="P-loop_NTPase"/>
</dbReference>
<keyword evidence="15" id="KW-0832">Ubl conjugation</keyword>
<comment type="catalytic activity">
    <reaction evidence="19">
        <text>ATP + H2O = ADP + phosphate + H(+)</text>
        <dbReference type="Rhea" id="RHEA:13065"/>
        <dbReference type="ChEBI" id="CHEBI:15377"/>
        <dbReference type="ChEBI" id="CHEBI:15378"/>
        <dbReference type="ChEBI" id="CHEBI:30616"/>
        <dbReference type="ChEBI" id="CHEBI:43474"/>
        <dbReference type="ChEBI" id="CHEBI:456216"/>
        <dbReference type="EC" id="3.6.4.13"/>
    </reaction>
    <physiologicalReaction direction="left-to-right" evidence="19">
        <dbReference type="Rhea" id="RHEA:13066"/>
    </physiologicalReaction>
</comment>
<name>A0A4W6FZW0_LATCA</name>
<keyword evidence="24" id="KW-1185">Reference proteome</keyword>
<dbReference type="SMART" id="SM00487">
    <property type="entry name" value="DEXDc"/>
    <property type="match status" value="1"/>
</dbReference>
<comment type="similarity">
    <text evidence="2">Belongs to the helicase family. RLR subfamily.</text>
</comment>
<dbReference type="InterPro" id="IPR051363">
    <property type="entry name" value="RLR_Helicase"/>
</dbReference>
<evidence type="ECO:0000256" key="5">
    <source>
        <dbReference type="ARBA" id="ARBA00022499"/>
    </source>
</evidence>
<keyword evidence="4" id="KW-0963">Cytoplasm</keyword>
<dbReference type="InterPro" id="IPR011545">
    <property type="entry name" value="DEAD/DEAH_box_helicase_dom"/>
</dbReference>
<proteinExistence type="inferred from homology"/>
<dbReference type="Pfam" id="PF00271">
    <property type="entry name" value="Helicase_C"/>
    <property type="match status" value="1"/>
</dbReference>
<keyword evidence="18" id="KW-0051">Antiviral defense</keyword>
<dbReference type="EC" id="3.6.4.13" evidence="3"/>
<dbReference type="GO" id="GO:0016787">
    <property type="term" value="F:hydrolase activity"/>
    <property type="evidence" value="ECO:0007669"/>
    <property type="project" value="UniProtKB-KW"/>
</dbReference>
<dbReference type="InterPro" id="IPR038557">
    <property type="entry name" value="RLR_C_sf"/>
</dbReference>
<evidence type="ECO:0000256" key="16">
    <source>
        <dbReference type="ARBA" id="ARBA00022859"/>
    </source>
</evidence>
<evidence type="ECO:0000256" key="13">
    <source>
        <dbReference type="ARBA" id="ARBA00022833"/>
    </source>
</evidence>
<dbReference type="SUPFAM" id="SSF52540">
    <property type="entry name" value="P-loop containing nucleoside triphosphate hydrolases"/>
    <property type="match status" value="1"/>
</dbReference>
<dbReference type="PROSITE" id="PS51192">
    <property type="entry name" value="HELICASE_ATP_BIND_1"/>
    <property type="match status" value="1"/>
</dbReference>
<reference evidence="23" key="2">
    <citation type="submission" date="2025-08" db="UniProtKB">
        <authorList>
            <consortium name="Ensembl"/>
        </authorList>
    </citation>
    <scope>IDENTIFICATION</scope>
</reference>
<feature type="domain" description="Helicase ATP-binding" evidence="20">
    <location>
        <begin position="265"/>
        <end position="458"/>
    </location>
</feature>
<evidence type="ECO:0000256" key="2">
    <source>
        <dbReference type="ARBA" id="ARBA00006866"/>
    </source>
</evidence>
<dbReference type="Pfam" id="PF18119">
    <property type="entry name" value="RIG-I_C"/>
    <property type="match status" value="1"/>
</dbReference>
<evidence type="ECO:0000256" key="8">
    <source>
        <dbReference type="ARBA" id="ARBA00022723"/>
    </source>
</evidence>
<protein>
    <recommendedName>
        <fullName evidence="3">RNA helicase</fullName>
        <ecNumber evidence="3">3.6.4.13</ecNumber>
    </recommendedName>
</protein>
<evidence type="ECO:0000256" key="11">
    <source>
        <dbReference type="ARBA" id="ARBA00022801"/>
    </source>
</evidence>
<dbReference type="InterPro" id="IPR021673">
    <property type="entry name" value="RLR_CTR"/>
</dbReference>
<keyword evidence="14" id="KW-0067">ATP-binding</keyword>
<dbReference type="GO" id="GO:0003724">
    <property type="term" value="F:RNA helicase activity"/>
    <property type="evidence" value="ECO:0007669"/>
    <property type="project" value="UniProtKB-EC"/>
</dbReference>
<keyword evidence="13" id="KW-0862">Zinc</keyword>
<dbReference type="PANTHER" id="PTHR14074:SF14">
    <property type="entry name" value="INTERFERON-INDUCED HELICASE C DOMAIN-CONTAINING PROTEIN 1"/>
    <property type="match status" value="1"/>
</dbReference>
<dbReference type="Pfam" id="PF00270">
    <property type="entry name" value="DEAD"/>
    <property type="match status" value="1"/>
</dbReference>
<evidence type="ECO:0000313" key="23">
    <source>
        <dbReference type="Ensembl" id="ENSLCAP00010056159.1"/>
    </source>
</evidence>
<dbReference type="PROSITE" id="PS51789">
    <property type="entry name" value="RLR_CTR"/>
    <property type="match status" value="1"/>
</dbReference>
<evidence type="ECO:0000256" key="19">
    <source>
        <dbReference type="ARBA" id="ARBA00049390"/>
    </source>
</evidence>
<evidence type="ECO:0000259" key="21">
    <source>
        <dbReference type="PROSITE" id="PS51194"/>
    </source>
</evidence>
<comment type="subcellular location">
    <subcellularLocation>
        <location evidence="1">Cytoplasm</location>
    </subcellularLocation>
</comment>
<dbReference type="Gene3D" id="2.170.150.30">
    <property type="entry name" value="RIG-I-like receptor, C-terminal regulatory domain"/>
    <property type="match status" value="1"/>
</dbReference>
<dbReference type="GO" id="GO:0008270">
    <property type="term" value="F:zinc ion binding"/>
    <property type="evidence" value="ECO:0007669"/>
    <property type="project" value="TreeGrafter"/>
</dbReference>
<dbReference type="GO" id="GO:0003725">
    <property type="term" value="F:double-stranded RNA binding"/>
    <property type="evidence" value="ECO:0007669"/>
    <property type="project" value="TreeGrafter"/>
</dbReference>
<evidence type="ECO:0000256" key="4">
    <source>
        <dbReference type="ARBA" id="ARBA00022490"/>
    </source>
</evidence>
<dbReference type="InterPro" id="IPR001650">
    <property type="entry name" value="Helicase_C-like"/>
</dbReference>
<evidence type="ECO:0000256" key="10">
    <source>
        <dbReference type="ARBA" id="ARBA00022741"/>
    </source>
</evidence>
<keyword evidence="8" id="KW-0479">Metal-binding</keyword>
<keyword evidence="11" id="KW-0378">Hydrolase</keyword>
<keyword evidence="10" id="KW-0547">Nucleotide-binding</keyword>
<dbReference type="GO" id="GO:0039530">
    <property type="term" value="P:MDA-5 signaling pathway"/>
    <property type="evidence" value="ECO:0007669"/>
    <property type="project" value="TreeGrafter"/>
</dbReference>
<dbReference type="InterPro" id="IPR011029">
    <property type="entry name" value="DEATH-like_dom_sf"/>
</dbReference>
<reference evidence="23" key="3">
    <citation type="submission" date="2025-09" db="UniProtKB">
        <authorList>
            <consortium name="Ensembl"/>
        </authorList>
    </citation>
    <scope>IDENTIFICATION</scope>
</reference>
<sequence>MTSDTDTDETWENLIENFKPRLRELISVNRVLDYIDFMKPAQKEQIRQKARTDGDIAAADLLINVVITKPHNTGWFNVFVDALLNSGCVHAADYMQGNLPEPEVEAENDYCVLLIRLLSPSLVKMKTQEVCVHCLAQELINPEDSERVTEIRNNGSISGARELLSIIVRGRPGWFSKFLQILRETEHKHLYELTGGSPDCEKQALARPACLTPKNTFHVCTMMYHREFCLSDPLLCITDGANPAAAARGPESNDIVLRDYQEEVARPALEGKNIIICLPTGSGKTRVAVYITKKHLDGRRAEGQSGKVVVLVNKIPLVEQHYSAEFLPFLRSSYKVERVSGDSQLKISFTEIVKKNDVIICTAQILENYLERSNSGEDEGVNLSDLTLIVIDECHHTQKGGVYNHIMMRYLKQKHKNRRLMKEQKEPVPLPQILGLTASPGVGGATKMEKAEEHILRICANLDASKIMTRSLGEHKKEPRKITLTVEDRKADPFGDVIKKIMNAIHAHADLSPTCDLGSQNYEQWVVQKERIAATEENQKVRVCADHLRQYSEGLNLSNTIRMRDAFGFLKKYHEEELKRKTSPDDDQNIKITVTERFLFNLFEENKEELQRLADIPQYENDSLSKLRGKILQEFSSREEARGIIFTKTRRSAIALSQWIQENPKFADIGVKAAYVIGGGDQSVVKPMTSAEQKDVLKKFGNGDINLLIATTVAEEGLDIPACNFVIRYGLVTNEIAMIQAKGRGRAEDSSYTLVEVKNSGVVEKECVNEYRTKMMDKAIDKIRALNQADYDKRIIEFQFQAIMEEKVRMTKKKQKDMNENPSEVKFSCRGCSKHVCTGEDIQIIENMHRVNVTTQFSELFIRRENAALQERLLDYETNELIACKDCGQKWGSMMVHRGIECPCLHVKNFVVTFNGKKISKCTKWSELAVRFSAFDYAEHANRVVDSSDDEETA</sequence>
<keyword evidence="16" id="KW-0391">Immunity</keyword>
<dbReference type="GO" id="GO:0140374">
    <property type="term" value="P:antiviral innate immune response"/>
    <property type="evidence" value="ECO:0007669"/>
    <property type="project" value="TreeGrafter"/>
</dbReference>
<evidence type="ECO:0000313" key="24">
    <source>
        <dbReference type="Proteomes" id="UP000314980"/>
    </source>
</evidence>
<dbReference type="Pfam" id="PF16739">
    <property type="entry name" value="CARD_2"/>
    <property type="match status" value="2"/>
</dbReference>
<dbReference type="Pfam" id="PF11648">
    <property type="entry name" value="RIG-I_C-RD"/>
    <property type="match status" value="1"/>
</dbReference>
<dbReference type="GO" id="GO:0005524">
    <property type="term" value="F:ATP binding"/>
    <property type="evidence" value="ECO:0007669"/>
    <property type="project" value="UniProtKB-KW"/>
</dbReference>
<evidence type="ECO:0000256" key="6">
    <source>
        <dbReference type="ARBA" id="ARBA00022553"/>
    </source>
</evidence>
<evidence type="ECO:0000256" key="18">
    <source>
        <dbReference type="ARBA" id="ARBA00023118"/>
    </source>
</evidence>